<reference evidence="3" key="1">
    <citation type="submission" date="2025-08" db="UniProtKB">
        <authorList>
            <consortium name="RefSeq"/>
        </authorList>
    </citation>
    <scope>IDENTIFICATION</scope>
</reference>
<feature type="region of interest" description="Disordered" evidence="1">
    <location>
        <begin position="1"/>
        <end position="42"/>
    </location>
</feature>
<dbReference type="Proteomes" id="UP000694888">
    <property type="component" value="Unplaced"/>
</dbReference>
<feature type="compositionally biased region" description="Basic and acidic residues" evidence="1">
    <location>
        <begin position="28"/>
        <end position="39"/>
    </location>
</feature>
<feature type="region of interest" description="Disordered" evidence="1">
    <location>
        <begin position="450"/>
        <end position="484"/>
    </location>
</feature>
<organism evidence="2 3">
    <name type="scientific">Aplysia californica</name>
    <name type="common">California sea hare</name>
    <dbReference type="NCBI Taxonomy" id="6500"/>
    <lineage>
        <taxon>Eukaryota</taxon>
        <taxon>Metazoa</taxon>
        <taxon>Spiralia</taxon>
        <taxon>Lophotrochozoa</taxon>
        <taxon>Mollusca</taxon>
        <taxon>Gastropoda</taxon>
        <taxon>Heterobranchia</taxon>
        <taxon>Euthyneura</taxon>
        <taxon>Tectipleura</taxon>
        <taxon>Aplysiida</taxon>
        <taxon>Aplysioidea</taxon>
        <taxon>Aplysiidae</taxon>
        <taxon>Aplysia</taxon>
    </lineage>
</organism>
<evidence type="ECO:0000313" key="2">
    <source>
        <dbReference type="Proteomes" id="UP000694888"/>
    </source>
</evidence>
<feature type="region of interest" description="Disordered" evidence="1">
    <location>
        <begin position="849"/>
        <end position="884"/>
    </location>
</feature>
<dbReference type="GeneID" id="101847436"/>
<evidence type="ECO:0000256" key="1">
    <source>
        <dbReference type="SAM" id="MobiDB-lite"/>
    </source>
</evidence>
<dbReference type="RefSeq" id="XP_005102275.2">
    <property type="nucleotide sequence ID" value="XM_005102218.2"/>
</dbReference>
<feature type="region of interest" description="Disordered" evidence="1">
    <location>
        <begin position="609"/>
        <end position="679"/>
    </location>
</feature>
<feature type="region of interest" description="Disordered" evidence="1">
    <location>
        <begin position="521"/>
        <end position="566"/>
    </location>
</feature>
<gene>
    <name evidence="3" type="primary">LOC101847436</name>
</gene>
<feature type="region of interest" description="Disordered" evidence="1">
    <location>
        <begin position="70"/>
        <end position="97"/>
    </location>
</feature>
<accession>A0ABM0JV69</accession>
<feature type="region of interest" description="Disordered" evidence="1">
    <location>
        <begin position="399"/>
        <end position="428"/>
    </location>
</feature>
<sequence length="935" mass="102724">MRKIHSGSGLVQPEPQRHPEPTAGLARGHPEPKARRPNEGVDMVDSYLTSLTSTRVSSIHYATLDEDRNGSVGLSSFPASDSGGPGKVTRSAKHQKPTDITTVASALPEVPPELPGLSLITWEEFVDDPSLLHGLYSSDKDDFIHFDSSLVCNFFHDSRMEPPTLGGPSGDGTSWTIFVDNYAQLRQVRDTMTTRISVLLVDLVKPNNEGTAACLVAINPGDEHIRRVLHLTMSRAMETLMNSRCFCIEIDLNDSIQTWCNTVLQLKCSVLGGRIILTNGDAVESCCDIESPAKCVLCFPCWAFKRIKYMMERRRRYDDTRIEFETSNIVLCTKSDTLKQYSEAAQLTNGERVIRRNKSAVTTATQTLHGSSSSLHSQLSLEEVDELAQDNDVMKRRGAFSPDVRGELPDTEQNDNARPLDDNNRDSEITYSTKHGVAGYVNPGFKADTEEHRTQSTDTFDFNKPSKKVDSKGNSNNNNNNNKIKSVMFKEEVAPQVFSKSAEPEMMKEVEAVARANAATTCGSNDGEKEPIPSPRSAFLLRPDTPYLQPPNKSKNPSSVAPLSPRNNNAVSAIKIKSPRSQKAEEVINEKIVKRQRKIGELLKDLVMSSSTTTAEAESENGGTQERAMSPELDQEDGESEDVSQPVPTHGPNRPAPVFPPGSTVSKKVKQTPVKGWNGESETVFPYTTDLINFPALSPEVTEAALEKFGAKKKKNKGKSVKAKDMLFVPRLNISTVEQDRNCFSDQDIADSDITDLETEPENAVSDTEGITSSRLLPVGLTSVARTTSSTSVESEAGVVRNFITTNNNNSSDLDTDLEITDCDVEESPSEVPKKPKFPGILPGARAAQELRGSSAKSRSAHARDYIPPSAQARRRGGNQNDSRRRYLALNSLRRKAYKLSLAQTEEPRGASRPQSAELLSYHSRAHAVTVMSQV</sequence>
<protein>
    <submittedName>
        <fullName evidence="3">Uncharacterized protein LOC101847436</fullName>
    </submittedName>
</protein>
<proteinExistence type="predicted"/>
<feature type="compositionally biased region" description="Basic and acidic residues" evidence="1">
    <location>
        <begin position="418"/>
        <end position="428"/>
    </location>
</feature>
<keyword evidence="2" id="KW-1185">Reference proteome</keyword>
<name>A0ABM0JV69_APLCA</name>
<feature type="compositionally biased region" description="Polar residues" evidence="1">
    <location>
        <begin position="551"/>
        <end position="566"/>
    </location>
</feature>
<evidence type="ECO:0000313" key="3">
    <source>
        <dbReference type="RefSeq" id="XP_005102275.2"/>
    </source>
</evidence>
<feature type="compositionally biased region" description="Acidic residues" evidence="1">
    <location>
        <begin position="633"/>
        <end position="642"/>
    </location>
</feature>
<feature type="compositionally biased region" description="Low complexity" evidence="1">
    <location>
        <begin position="472"/>
        <end position="484"/>
    </location>
</feature>